<evidence type="ECO:0000313" key="1">
    <source>
        <dbReference type="EMBL" id="GET40147.1"/>
    </source>
</evidence>
<proteinExistence type="predicted"/>
<organism evidence="1 2">
    <name type="scientific">Microseira wollei NIES-4236</name>
    <dbReference type="NCBI Taxonomy" id="2530354"/>
    <lineage>
        <taxon>Bacteria</taxon>
        <taxon>Bacillati</taxon>
        <taxon>Cyanobacteriota</taxon>
        <taxon>Cyanophyceae</taxon>
        <taxon>Oscillatoriophycideae</taxon>
        <taxon>Aerosakkonematales</taxon>
        <taxon>Aerosakkonemataceae</taxon>
        <taxon>Microseira</taxon>
    </lineage>
</organism>
<evidence type="ECO:0000313" key="2">
    <source>
        <dbReference type="Proteomes" id="UP001050975"/>
    </source>
</evidence>
<reference evidence="1" key="1">
    <citation type="submission" date="2019-10" db="EMBL/GenBank/DDBJ databases">
        <title>Draft genome sequece of Microseira wollei NIES-4236.</title>
        <authorList>
            <person name="Yamaguchi H."/>
            <person name="Suzuki S."/>
            <person name="Kawachi M."/>
        </authorList>
    </citation>
    <scope>NUCLEOTIDE SEQUENCE</scope>
    <source>
        <strain evidence="1">NIES-4236</strain>
    </source>
</reference>
<sequence>MNKSFFLQTAPTPTFPSLLGALGDPMPGKIPVRILVISTPFGVNQTIHTLHALRFADVSLWSPLLPAPNPGEVMSILTRYLTL</sequence>
<dbReference type="AlphaFoldDB" id="A0AAV3XI82"/>
<name>A0AAV3XI82_9CYAN</name>
<keyword evidence="2" id="KW-1185">Reference proteome</keyword>
<comment type="caution">
    <text evidence="1">The sequence shown here is derived from an EMBL/GenBank/DDBJ whole genome shotgun (WGS) entry which is preliminary data.</text>
</comment>
<dbReference type="RefSeq" id="WP_226585957.1">
    <property type="nucleotide sequence ID" value="NZ_BLAY01000083.1"/>
</dbReference>
<protein>
    <submittedName>
        <fullName evidence="1">Uncharacterized protein</fullName>
    </submittedName>
</protein>
<dbReference type="EMBL" id="BLAY01000083">
    <property type="protein sequence ID" value="GET40147.1"/>
    <property type="molecule type" value="Genomic_DNA"/>
</dbReference>
<accession>A0AAV3XI82</accession>
<dbReference type="Proteomes" id="UP001050975">
    <property type="component" value="Unassembled WGS sequence"/>
</dbReference>
<gene>
    <name evidence="1" type="ORF">MiSe_49550</name>
</gene>